<keyword evidence="7" id="KW-0030">Aminoacyl-tRNA synthetase</keyword>
<comment type="caution">
    <text evidence="12">The sequence shown here is derived from an EMBL/GenBank/DDBJ whole genome shotgun (WGS) entry which is preliminary data.</text>
</comment>
<accession>A0AAW0F890</accession>
<dbReference type="SUPFAM" id="SSF52374">
    <property type="entry name" value="Nucleotidylyl transferase"/>
    <property type="match status" value="1"/>
</dbReference>
<evidence type="ECO:0000256" key="6">
    <source>
        <dbReference type="ARBA" id="ARBA00022917"/>
    </source>
</evidence>
<keyword evidence="6" id="KW-0648">Protein biosynthesis</keyword>
<evidence type="ECO:0000256" key="7">
    <source>
        <dbReference type="ARBA" id="ARBA00023146"/>
    </source>
</evidence>
<keyword evidence="4" id="KW-0547">Nucleotide-binding</keyword>
<keyword evidence="5" id="KW-0067">ATP-binding</keyword>
<gene>
    <name evidence="12" type="ORF">QCA50_020098</name>
</gene>
<dbReference type="Pfam" id="PF00133">
    <property type="entry name" value="tRNA-synt_1"/>
    <property type="match status" value="1"/>
</dbReference>
<dbReference type="GO" id="GO:0006429">
    <property type="term" value="P:leucyl-tRNA aminoacylation"/>
    <property type="evidence" value="ECO:0007669"/>
    <property type="project" value="InterPro"/>
</dbReference>
<dbReference type="PANTHER" id="PTHR45794:SF1">
    <property type="entry name" value="LEUCINE--TRNA LIGASE, CYTOPLASMIC"/>
    <property type="match status" value="1"/>
</dbReference>
<evidence type="ECO:0000256" key="1">
    <source>
        <dbReference type="ARBA" id="ARBA00005594"/>
    </source>
</evidence>
<dbReference type="PROSITE" id="PS00178">
    <property type="entry name" value="AA_TRNA_LIGASE_I"/>
    <property type="match status" value="1"/>
</dbReference>
<evidence type="ECO:0000259" key="11">
    <source>
        <dbReference type="Pfam" id="PF00133"/>
    </source>
</evidence>
<evidence type="ECO:0000313" key="12">
    <source>
        <dbReference type="EMBL" id="KAK7676980.1"/>
    </source>
</evidence>
<evidence type="ECO:0000256" key="3">
    <source>
        <dbReference type="ARBA" id="ARBA00022598"/>
    </source>
</evidence>
<keyword evidence="13" id="KW-1185">Reference proteome</keyword>
<dbReference type="AlphaFoldDB" id="A0AAW0F890"/>
<proteinExistence type="inferred from homology"/>
<dbReference type="InterPro" id="IPR004493">
    <property type="entry name" value="Leu-tRNA-synth_Ia_arc/euk"/>
</dbReference>
<evidence type="ECO:0000256" key="9">
    <source>
        <dbReference type="ARBA" id="ARBA00047469"/>
    </source>
</evidence>
<dbReference type="Gene3D" id="3.40.50.620">
    <property type="entry name" value="HUPs"/>
    <property type="match status" value="1"/>
</dbReference>
<evidence type="ECO:0000313" key="13">
    <source>
        <dbReference type="Proteomes" id="UP001385951"/>
    </source>
</evidence>
<evidence type="ECO:0000256" key="8">
    <source>
        <dbReference type="ARBA" id="ARBA00030520"/>
    </source>
</evidence>
<dbReference type="Proteomes" id="UP001385951">
    <property type="component" value="Unassembled WGS sequence"/>
</dbReference>
<feature type="domain" description="Aminoacyl-tRNA synthetase class Ia" evidence="11">
    <location>
        <begin position="61"/>
        <end position="119"/>
    </location>
</feature>
<comment type="catalytic activity">
    <reaction evidence="9">
        <text>tRNA(Leu) + L-leucine + ATP = L-leucyl-tRNA(Leu) + AMP + diphosphate</text>
        <dbReference type="Rhea" id="RHEA:11688"/>
        <dbReference type="Rhea" id="RHEA-COMP:9613"/>
        <dbReference type="Rhea" id="RHEA-COMP:9622"/>
        <dbReference type="ChEBI" id="CHEBI:30616"/>
        <dbReference type="ChEBI" id="CHEBI:33019"/>
        <dbReference type="ChEBI" id="CHEBI:57427"/>
        <dbReference type="ChEBI" id="CHEBI:78442"/>
        <dbReference type="ChEBI" id="CHEBI:78494"/>
        <dbReference type="ChEBI" id="CHEBI:456215"/>
        <dbReference type="EC" id="6.1.1.4"/>
    </reaction>
</comment>
<keyword evidence="3" id="KW-0436">Ligase</keyword>
<dbReference type="InterPro" id="IPR014729">
    <property type="entry name" value="Rossmann-like_a/b/a_fold"/>
</dbReference>
<name>A0AAW0F890_9APHY</name>
<dbReference type="GO" id="GO:0005524">
    <property type="term" value="F:ATP binding"/>
    <property type="evidence" value="ECO:0007669"/>
    <property type="project" value="UniProtKB-KW"/>
</dbReference>
<dbReference type="PANTHER" id="PTHR45794">
    <property type="entry name" value="LEUCYL-TRNA SYNTHETASE"/>
    <property type="match status" value="1"/>
</dbReference>
<dbReference type="EC" id="6.1.1.4" evidence="2"/>
<feature type="region of interest" description="Disordered" evidence="10">
    <location>
        <begin position="134"/>
        <end position="166"/>
    </location>
</feature>
<evidence type="ECO:0000256" key="2">
    <source>
        <dbReference type="ARBA" id="ARBA00013164"/>
    </source>
</evidence>
<reference evidence="12 13" key="1">
    <citation type="submission" date="2022-09" db="EMBL/GenBank/DDBJ databases">
        <authorList>
            <person name="Palmer J.M."/>
        </authorList>
    </citation>
    <scope>NUCLEOTIDE SEQUENCE [LARGE SCALE GENOMIC DNA]</scope>
    <source>
        <strain evidence="12 13">DSM 7382</strain>
    </source>
</reference>
<organism evidence="12 13">
    <name type="scientific">Cerrena zonata</name>
    <dbReference type="NCBI Taxonomy" id="2478898"/>
    <lineage>
        <taxon>Eukaryota</taxon>
        <taxon>Fungi</taxon>
        <taxon>Dikarya</taxon>
        <taxon>Basidiomycota</taxon>
        <taxon>Agaricomycotina</taxon>
        <taxon>Agaricomycetes</taxon>
        <taxon>Polyporales</taxon>
        <taxon>Cerrenaceae</taxon>
        <taxon>Cerrena</taxon>
    </lineage>
</organism>
<evidence type="ECO:0000256" key="4">
    <source>
        <dbReference type="ARBA" id="ARBA00022741"/>
    </source>
</evidence>
<dbReference type="EMBL" id="JASBNA010000099">
    <property type="protein sequence ID" value="KAK7676980.1"/>
    <property type="molecule type" value="Genomic_DNA"/>
</dbReference>
<dbReference type="InterPro" id="IPR002300">
    <property type="entry name" value="aa-tRNA-synth_Ia"/>
</dbReference>
<evidence type="ECO:0000256" key="5">
    <source>
        <dbReference type="ARBA" id="ARBA00022840"/>
    </source>
</evidence>
<feature type="region of interest" description="Disordered" evidence="10">
    <location>
        <begin position="181"/>
        <end position="205"/>
    </location>
</feature>
<dbReference type="InterPro" id="IPR001412">
    <property type="entry name" value="aa-tRNA-synth_I_CS"/>
</dbReference>
<sequence>MAASRNTIELAQTGKRDSLIALERKYQALWAEQRVFQTDAPTQEETAGLTPAQIQEKYPKWFGNFAFPYMNGSLHLGHAFTISKIEFAAGYQRMLGKRVLFPHGFHCTGMPIKAAADKIVREIELFGENFERFDPDAEDESAPAPTESTTAPAKPADKAKKGKVASKATGLKYQFRSWSLSTSRKKKSKSLRILTTGSRTSHLCA</sequence>
<feature type="compositionally biased region" description="Low complexity" evidence="10">
    <location>
        <begin position="142"/>
        <end position="154"/>
    </location>
</feature>
<evidence type="ECO:0000256" key="10">
    <source>
        <dbReference type="SAM" id="MobiDB-lite"/>
    </source>
</evidence>
<protein>
    <recommendedName>
        <fullName evidence="2">leucine--tRNA ligase</fullName>
        <ecNumber evidence="2">6.1.1.4</ecNumber>
    </recommendedName>
    <alternativeName>
        <fullName evidence="8">Leucyl-tRNA synthetase</fullName>
    </alternativeName>
</protein>
<dbReference type="GO" id="GO:0004823">
    <property type="term" value="F:leucine-tRNA ligase activity"/>
    <property type="evidence" value="ECO:0007669"/>
    <property type="project" value="UniProtKB-EC"/>
</dbReference>
<comment type="similarity">
    <text evidence="1">Belongs to the class-I aminoacyl-tRNA synthetase family.</text>
</comment>